<evidence type="ECO:0008006" key="3">
    <source>
        <dbReference type="Google" id="ProtNLM"/>
    </source>
</evidence>
<reference evidence="1" key="1">
    <citation type="submission" date="2018-11" db="EMBL/GenBank/DDBJ databases">
        <authorList>
            <person name="Grassa J C."/>
        </authorList>
    </citation>
    <scope>NUCLEOTIDE SEQUENCE [LARGE SCALE GENOMIC DNA]</scope>
</reference>
<dbReference type="Proteomes" id="UP000596661">
    <property type="component" value="Chromosome 5"/>
</dbReference>
<evidence type="ECO:0000313" key="2">
    <source>
        <dbReference type="Proteomes" id="UP000596661"/>
    </source>
</evidence>
<dbReference type="PANTHER" id="PTHR33116:SF84">
    <property type="entry name" value="RNA-DIRECTED DNA POLYMERASE"/>
    <property type="match status" value="1"/>
</dbReference>
<dbReference type="EnsemblPlants" id="evm.model.05.421">
    <property type="protein sequence ID" value="cds.evm.model.05.421"/>
    <property type="gene ID" value="evm.TU.05.421"/>
</dbReference>
<dbReference type="AlphaFoldDB" id="A0A803PQC9"/>
<keyword evidence="2" id="KW-1185">Reference proteome</keyword>
<name>A0A803PQC9_CANSA</name>
<sequence length="126" mass="14076">MICVRTPMFSLMFNGTMHGFFEAKRGLRQGDPMSPLLFVLDDVLMFCKGDFKSMFLMMQALKLFSATSGLLASNSKLVVYYSGMSEHEVRRVLDMSGSIRQHDPFKYLGVPICAQKIAASDCSSLV</sequence>
<proteinExistence type="predicted"/>
<protein>
    <recommendedName>
        <fullName evidence="3">Reverse transcriptase</fullName>
    </recommendedName>
</protein>
<dbReference type="Gramene" id="evm.model.05.421">
    <property type="protein sequence ID" value="cds.evm.model.05.421"/>
    <property type="gene ID" value="evm.TU.05.421"/>
</dbReference>
<dbReference type="EMBL" id="UZAU01000422">
    <property type="status" value="NOT_ANNOTATED_CDS"/>
    <property type="molecule type" value="Genomic_DNA"/>
</dbReference>
<reference evidence="1" key="2">
    <citation type="submission" date="2021-03" db="UniProtKB">
        <authorList>
            <consortium name="EnsemblPlants"/>
        </authorList>
    </citation>
    <scope>IDENTIFICATION</scope>
</reference>
<evidence type="ECO:0000313" key="1">
    <source>
        <dbReference type="EnsemblPlants" id="cds.evm.model.05.421"/>
    </source>
</evidence>
<organism evidence="1 2">
    <name type="scientific">Cannabis sativa</name>
    <name type="common">Hemp</name>
    <name type="synonym">Marijuana</name>
    <dbReference type="NCBI Taxonomy" id="3483"/>
    <lineage>
        <taxon>Eukaryota</taxon>
        <taxon>Viridiplantae</taxon>
        <taxon>Streptophyta</taxon>
        <taxon>Embryophyta</taxon>
        <taxon>Tracheophyta</taxon>
        <taxon>Spermatophyta</taxon>
        <taxon>Magnoliopsida</taxon>
        <taxon>eudicotyledons</taxon>
        <taxon>Gunneridae</taxon>
        <taxon>Pentapetalae</taxon>
        <taxon>rosids</taxon>
        <taxon>fabids</taxon>
        <taxon>Rosales</taxon>
        <taxon>Cannabaceae</taxon>
        <taxon>Cannabis</taxon>
    </lineage>
</organism>
<accession>A0A803PQC9</accession>
<dbReference type="PANTHER" id="PTHR33116">
    <property type="entry name" value="REVERSE TRANSCRIPTASE ZINC-BINDING DOMAIN-CONTAINING PROTEIN-RELATED-RELATED"/>
    <property type="match status" value="1"/>
</dbReference>